<dbReference type="Pfam" id="PF07364">
    <property type="entry name" value="DUF1485"/>
    <property type="match status" value="1"/>
</dbReference>
<comment type="caution">
    <text evidence="3">The sequence shown here is derived from an EMBL/GenBank/DDBJ whole genome shotgun (WGS) entry which is preliminary data.</text>
</comment>
<protein>
    <submittedName>
        <fullName evidence="3">M81 family peptidase</fullName>
    </submittedName>
</protein>
<dbReference type="InterPro" id="IPR010799">
    <property type="entry name" value="MlrC_C"/>
</dbReference>
<evidence type="ECO:0000259" key="2">
    <source>
        <dbReference type="Pfam" id="PF07364"/>
    </source>
</evidence>
<dbReference type="EMBL" id="QVIA01000002">
    <property type="protein sequence ID" value="RGC34992.1"/>
    <property type="molecule type" value="Genomic_DNA"/>
</dbReference>
<dbReference type="RefSeq" id="WP_025655955.1">
    <property type="nucleotide sequence ID" value="NZ_QVIA01000002.1"/>
</dbReference>
<dbReference type="AlphaFoldDB" id="A0A3E2X297"/>
<name>A0A3E2X297_9FIRM</name>
<proteinExistence type="predicted"/>
<evidence type="ECO:0000313" key="3">
    <source>
        <dbReference type="EMBL" id="RGC34992.1"/>
    </source>
</evidence>
<feature type="domain" description="Microcystin LR degradation protein MlrC N-terminal" evidence="2">
    <location>
        <begin position="2"/>
        <end position="284"/>
    </location>
</feature>
<accession>A0A3E2X297</accession>
<gene>
    <name evidence="3" type="ORF">DWX41_01970</name>
</gene>
<dbReference type="InterPro" id="IPR015995">
    <property type="entry name" value="MlrC_N"/>
</dbReference>
<organism evidence="3 4">
    <name type="scientific">Hungatella hathewayi</name>
    <dbReference type="NCBI Taxonomy" id="154046"/>
    <lineage>
        <taxon>Bacteria</taxon>
        <taxon>Bacillati</taxon>
        <taxon>Bacillota</taxon>
        <taxon>Clostridia</taxon>
        <taxon>Lachnospirales</taxon>
        <taxon>Lachnospiraceae</taxon>
        <taxon>Hungatella</taxon>
    </lineage>
</organism>
<feature type="domain" description="Microcystin LR degradation protein MlrC C-terminal" evidence="1">
    <location>
        <begin position="294"/>
        <end position="467"/>
    </location>
</feature>
<dbReference type="Proteomes" id="UP000261111">
    <property type="component" value="Unassembled WGS sequence"/>
</dbReference>
<dbReference type="GeneID" id="93335814"/>
<dbReference type="Pfam" id="PF07171">
    <property type="entry name" value="MlrC_C"/>
    <property type="match status" value="1"/>
</dbReference>
<evidence type="ECO:0000313" key="4">
    <source>
        <dbReference type="Proteomes" id="UP000261111"/>
    </source>
</evidence>
<sequence>MKFLIAGFYHESNTFNPILTKKEDFIEVTGKELLDYFPGAVSAFREAGAEVVPCTFAGWMSSGVIEESAYRYYVDKIVGQIRAQDNISGIWLQLHGAIYAENIGCGELFMLRKIRSVVGYDIPIAIGMDPHGNLSPDITKYANILRAYHTAPHEDQQDTYRVTAEALIDFSKRGVKIEPALVRLPMLLCGDTALTRDEPLRSVISRFKNMEASGESACASFFISMHSANTENTYPAVVIVPRNQEDYGKAMKTAREIAEEIYDRRHEFRFEGELVEPEKAIEMACESEAYPVVISDSGDNTTAGGTGMNTYFLKLFLEKGRFNGKKVLVSTIYDRDAYHKLKDMADGEEFDIMLGTGVDEWSLPVRIQGKVKSKGHVLVYHPMRSGLNTYAGGLVTVTLGDVDVTICEVADSFTDMEQCRVGNFRAEDYDIVVVKQAYQFPDIVKFAKKQIIALTPGATYQDLKAIRNKYTKLPWTLWPFTETY</sequence>
<evidence type="ECO:0000259" key="1">
    <source>
        <dbReference type="Pfam" id="PF07171"/>
    </source>
</evidence>
<reference evidence="3 4" key="1">
    <citation type="submission" date="2018-08" db="EMBL/GenBank/DDBJ databases">
        <title>A genome reference for cultivated species of the human gut microbiota.</title>
        <authorList>
            <person name="Zou Y."/>
            <person name="Xue W."/>
            <person name="Luo G."/>
        </authorList>
    </citation>
    <scope>NUCLEOTIDE SEQUENCE [LARGE SCALE GENOMIC DNA]</scope>
    <source>
        <strain evidence="3 4">AF19-21</strain>
    </source>
</reference>